<dbReference type="PANTHER" id="PTHR33972:SF2">
    <property type="entry name" value="OS04G0606700 PROTEIN"/>
    <property type="match status" value="1"/>
</dbReference>
<dbReference type="AlphaFoldDB" id="J3M168"/>
<dbReference type="OMA" id="MCLTTIR"/>
<name>J3M168_ORYBR</name>
<dbReference type="HOGENOM" id="CLU_2350123_0_0_1"/>
<organism evidence="1">
    <name type="scientific">Oryza brachyantha</name>
    <name type="common">malo sina</name>
    <dbReference type="NCBI Taxonomy" id="4533"/>
    <lineage>
        <taxon>Eukaryota</taxon>
        <taxon>Viridiplantae</taxon>
        <taxon>Streptophyta</taxon>
        <taxon>Embryophyta</taxon>
        <taxon>Tracheophyta</taxon>
        <taxon>Spermatophyta</taxon>
        <taxon>Magnoliopsida</taxon>
        <taxon>Liliopsida</taxon>
        <taxon>Poales</taxon>
        <taxon>Poaceae</taxon>
        <taxon>BOP clade</taxon>
        <taxon>Oryzoideae</taxon>
        <taxon>Oryzeae</taxon>
        <taxon>Oryzinae</taxon>
        <taxon>Oryza</taxon>
    </lineage>
</organism>
<evidence type="ECO:0000313" key="1">
    <source>
        <dbReference type="EnsemblPlants" id="OB04G31430.1"/>
    </source>
</evidence>
<accession>J3M168</accession>
<keyword evidence="2" id="KW-1185">Reference proteome</keyword>
<sequence>MGMRRLQDAIHRVLVRRAAPEWLPLVPGGSHWVPEMRRGVASLVGTAVHSAMGAWNAEPMTEEEMMCLTTIRGWPSAAYFVDGVNVAVGAMPVGDEI</sequence>
<dbReference type="EnsemblPlants" id="OB04G31430.1">
    <property type="protein sequence ID" value="OB04G31430.1"/>
    <property type="gene ID" value="OB04G31430"/>
</dbReference>
<reference evidence="1" key="2">
    <citation type="submission" date="2013-04" db="UniProtKB">
        <authorList>
            <consortium name="EnsemblPlants"/>
        </authorList>
    </citation>
    <scope>IDENTIFICATION</scope>
</reference>
<dbReference type="Gramene" id="OB04G31430.1">
    <property type="protein sequence ID" value="OB04G31430.1"/>
    <property type="gene ID" value="OB04G31430"/>
</dbReference>
<dbReference type="PANTHER" id="PTHR33972">
    <property type="entry name" value="EXPRESSED PROTEIN"/>
    <property type="match status" value="1"/>
</dbReference>
<proteinExistence type="predicted"/>
<evidence type="ECO:0000313" key="2">
    <source>
        <dbReference type="Proteomes" id="UP000006038"/>
    </source>
</evidence>
<reference evidence="1" key="1">
    <citation type="journal article" date="2013" name="Nat. Commun.">
        <title>Whole-genome sequencing of Oryza brachyantha reveals mechanisms underlying Oryza genome evolution.</title>
        <authorList>
            <person name="Chen J."/>
            <person name="Huang Q."/>
            <person name="Gao D."/>
            <person name="Wang J."/>
            <person name="Lang Y."/>
            <person name="Liu T."/>
            <person name="Li B."/>
            <person name="Bai Z."/>
            <person name="Luis Goicoechea J."/>
            <person name="Liang C."/>
            <person name="Chen C."/>
            <person name="Zhang W."/>
            <person name="Sun S."/>
            <person name="Liao Y."/>
            <person name="Zhang X."/>
            <person name="Yang L."/>
            <person name="Song C."/>
            <person name="Wang M."/>
            <person name="Shi J."/>
            <person name="Liu G."/>
            <person name="Liu J."/>
            <person name="Zhou H."/>
            <person name="Zhou W."/>
            <person name="Yu Q."/>
            <person name="An N."/>
            <person name="Chen Y."/>
            <person name="Cai Q."/>
            <person name="Wang B."/>
            <person name="Liu B."/>
            <person name="Min J."/>
            <person name="Huang Y."/>
            <person name="Wu H."/>
            <person name="Li Z."/>
            <person name="Zhang Y."/>
            <person name="Yin Y."/>
            <person name="Song W."/>
            <person name="Jiang J."/>
            <person name="Jackson S.A."/>
            <person name="Wing R.A."/>
            <person name="Wang J."/>
            <person name="Chen M."/>
        </authorList>
    </citation>
    <scope>NUCLEOTIDE SEQUENCE [LARGE SCALE GENOMIC DNA]</scope>
    <source>
        <strain evidence="1">cv. IRGC 101232</strain>
    </source>
</reference>
<dbReference type="Proteomes" id="UP000006038">
    <property type="component" value="Chromosome 4"/>
</dbReference>
<protein>
    <submittedName>
        <fullName evidence="1">Uncharacterized protein</fullName>
    </submittedName>
</protein>
<dbReference type="STRING" id="4533.J3M168"/>